<dbReference type="RefSeq" id="WP_157706815.1">
    <property type="nucleotide sequence ID" value="NZ_CP034348.1"/>
</dbReference>
<keyword evidence="1" id="KW-0812">Transmembrane</keyword>
<proteinExistence type="predicted"/>
<reference evidence="3" key="1">
    <citation type="submission" date="2018-12" db="EMBL/GenBank/DDBJ databases">
        <title>Complete genome sequence of Roseovarius sp. MME-070.</title>
        <authorList>
            <person name="Nam Y.-D."/>
            <person name="Kang J."/>
            <person name="Chung W.-H."/>
            <person name="Park Y.S."/>
        </authorList>
    </citation>
    <scope>NUCLEOTIDE SEQUENCE [LARGE SCALE GENOMIC DNA]</scope>
    <source>
        <strain evidence="3">MME-070</strain>
    </source>
</reference>
<name>A0A6I6IQP7_9RHOB</name>
<feature type="transmembrane region" description="Helical" evidence="1">
    <location>
        <begin position="327"/>
        <end position="348"/>
    </location>
</feature>
<keyword evidence="3" id="KW-1185">Reference proteome</keyword>
<keyword evidence="1" id="KW-1133">Transmembrane helix</keyword>
<evidence type="ECO:0000313" key="3">
    <source>
        <dbReference type="Proteomes" id="UP000428330"/>
    </source>
</evidence>
<dbReference type="AlphaFoldDB" id="A0A6I6IQP7"/>
<dbReference type="EMBL" id="CP034348">
    <property type="protein sequence ID" value="QGX98183.1"/>
    <property type="molecule type" value="Genomic_DNA"/>
</dbReference>
<organism evidence="2 3">
    <name type="scientific">Roseovarius faecimaris</name>
    <dbReference type="NCBI Taxonomy" id="2494550"/>
    <lineage>
        <taxon>Bacteria</taxon>
        <taxon>Pseudomonadati</taxon>
        <taxon>Pseudomonadota</taxon>
        <taxon>Alphaproteobacteria</taxon>
        <taxon>Rhodobacterales</taxon>
        <taxon>Roseobacteraceae</taxon>
        <taxon>Roseovarius</taxon>
    </lineage>
</organism>
<accession>A0A6I6IQP7</accession>
<gene>
    <name evidence="2" type="ORF">EI983_07780</name>
</gene>
<protein>
    <submittedName>
        <fullName evidence="2">TFIIB-type zinc ribbon-containing protein</fullName>
    </submittedName>
</protein>
<evidence type="ECO:0000256" key="1">
    <source>
        <dbReference type="SAM" id="Phobius"/>
    </source>
</evidence>
<keyword evidence="1" id="KW-0472">Membrane</keyword>
<dbReference type="KEGG" id="rom:EI983_07780"/>
<dbReference type="Proteomes" id="UP000428330">
    <property type="component" value="Chromosome"/>
</dbReference>
<sequence length="351" mass="38691">MPAAAPPNAIQAALLCPNCGGQCLYDPKERGLTCQSCGHVQDLKLPNDHEARIEYAYDPSVPEDEPASRPAELEHQCQTCGGRVIFTGAQLSEHCPYCDGPVVLTQPEDGYDTMALVPFRVAEAIAQENAHLWVGKRLAAPSDLAARISDARVAGLYAPFWTFDSDEAVQYWAKYTTGSGKNRRHKSISGKMRIEFDDLLVPASPHVTPLIRDGILHDFKPDRLRPYRAGYLAGFAAERHHQSVKNGLHANAEDKDLLIRNRIKRHAARGGVHSIRYRTDTSGIHYRRILLPVWILHYAYRGKPYKVVVSGIDGRSFGERPFSNIKLAAYSGLASAAVIAFGLLWGAAGLL</sequence>
<evidence type="ECO:0000313" key="2">
    <source>
        <dbReference type="EMBL" id="QGX98183.1"/>
    </source>
</evidence>
<dbReference type="OrthoDB" id="3182597at2"/>